<evidence type="ECO:0000256" key="3">
    <source>
        <dbReference type="ARBA" id="ARBA00013634"/>
    </source>
</evidence>
<comment type="caution">
    <text evidence="11">The sequence shown here is derived from an EMBL/GenBank/DDBJ whole genome shotgun (WGS) entry which is preliminary data.</text>
</comment>
<dbReference type="GO" id="GO:0042795">
    <property type="term" value="P:snRNA transcription by RNA polymerase II"/>
    <property type="evidence" value="ECO:0007669"/>
    <property type="project" value="TreeGrafter"/>
</dbReference>
<dbReference type="GO" id="GO:0001046">
    <property type="term" value="F:core promoter sequence-specific DNA binding"/>
    <property type="evidence" value="ECO:0007669"/>
    <property type="project" value="TreeGrafter"/>
</dbReference>
<evidence type="ECO:0000313" key="12">
    <source>
        <dbReference type="Proteomes" id="UP001347796"/>
    </source>
</evidence>
<evidence type="ECO:0000256" key="9">
    <source>
        <dbReference type="ARBA" id="ARBA00025958"/>
    </source>
</evidence>
<protein>
    <recommendedName>
        <fullName evidence="3">snRNA-activating protein complex subunit 3</fullName>
    </recommendedName>
    <alternativeName>
        <fullName evidence="10">Small nuclear RNA-activating complex polypeptide 3</fullName>
    </alternativeName>
</protein>
<organism evidence="11 12">
    <name type="scientific">Patella caerulea</name>
    <name type="common">Rayed Mediterranean limpet</name>
    <dbReference type="NCBI Taxonomy" id="87958"/>
    <lineage>
        <taxon>Eukaryota</taxon>
        <taxon>Metazoa</taxon>
        <taxon>Spiralia</taxon>
        <taxon>Lophotrochozoa</taxon>
        <taxon>Mollusca</taxon>
        <taxon>Gastropoda</taxon>
        <taxon>Patellogastropoda</taxon>
        <taxon>Patelloidea</taxon>
        <taxon>Patellidae</taxon>
        <taxon>Patella</taxon>
    </lineage>
</organism>
<comment type="similarity">
    <text evidence="2">Belongs to the SNAPC3/SRD2 family.</text>
</comment>
<evidence type="ECO:0000256" key="7">
    <source>
        <dbReference type="ARBA" id="ARBA00023242"/>
    </source>
</evidence>
<dbReference type="GO" id="GO:0000978">
    <property type="term" value="F:RNA polymerase II cis-regulatory region sequence-specific DNA binding"/>
    <property type="evidence" value="ECO:0007669"/>
    <property type="project" value="TreeGrafter"/>
</dbReference>
<proteinExistence type="inferred from homology"/>
<evidence type="ECO:0000256" key="10">
    <source>
        <dbReference type="ARBA" id="ARBA00029606"/>
    </source>
</evidence>
<dbReference type="PANTHER" id="PTHR13421:SF16">
    <property type="entry name" value="SNRNA-ACTIVATING PROTEIN COMPLEX SUBUNIT 3"/>
    <property type="match status" value="1"/>
</dbReference>
<sequence>MTDSKSDNEQDSTNLINIQEFLEKWSQIEDFTKKALEKKESPLEQIAQDIDLPVQTVSDLSAVCSLETLLCGSEPEDKKLYYQVIPETDLKTLYYQSQDLQRRKESFFYKNSVLKSMKYNVNDTVHNPKLQNRATIPPEKQVPTPNVVLSINIHRPYNFKSTQPMVDQKILVRGDMFLTEFRDAIDCVNNLAVAGDFSENLAAAQVAPTCGETFKSGFLYIEGTFYNDFRHDDNRDYSKPIIEWMKNSNNCGTTHKTTAMESVRFRDLTVKLGEPYLYMHQGNCEHIISFTDVRMLIADDPQSIDDYPFVVRQVSRRRVLCRSCMMYTARWQVEESVFTPVEPCYLCDGCLTSLHYDEDGNKIGHFKAFKFADTSSVQC</sequence>
<reference evidence="11 12" key="1">
    <citation type="submission" date="2024-01" db="EMBL/GenBank/DDBJ databases">
        <title>The genome of the rayed Mediterranean limpet Patella caerulea (Linnaeus, 1758).</title>
        <authorList>
            <person name="Anh-Thu Weber A."/>
            <person name="Halstead-Nussloch G."/>
        </authorList>
    </citation>
    <scope>NUCLEOTIDE SEQUENCE [LARGE SCALE GENOMIC DNA]</scope>
    <source>
        <strain evidence="11">AATW-2023a</strain>
        <tissue evidence="11">Whole specimen</tissue>
    </source>
</reference>
<keyword evidence="4" id="KW-0805">Transcription regulation</keyword>
<dbReference type="GO" id="GO:0001006">
    <property type="term" value="F:RNA polymerase III type 3 promoter sequence-specific DNA binding"/>
    <property type="evidence" value="ECO:0007669"/>
    <property type="project" value="TreeGrafter"/>
</dbReference>
<name>A0AAN8KC46_PATCE</name>
<dbReference type="GO" id="GO:0042796">
    <property type="term" value="P:snRNA transcription by RNA polymerase III"/>
    <property type="evidence" value="ECO:0007669"/>
    <property type="project" value="TreeGrafter"/>
</dbReference>
<dbReference type="Proteomes" id="UP001347796">
    <property type="component" value="Unassembled WGS sequence"/>
</dbReference>
<comment type="subunit">
    <text evidence="9">Part of the SNAPc complex composed of 5 subunits: SNAPC1, SNAPC2, SNAPC3, SNAPC4 and SNAPC5. SNAPC3 interacts with SNAPC1.</text>
</comment>
<comment type="function">
    <text evidence="8">Part of the SNAPc complex required for the transcription of both RNA polymerase II and III small-nuclear RNA genes. Binds to the proximal sequence element (PSE), a non-TATA-box basal promoter element common to these 2 types of genes. Recruits TBP and BRF2 to the U6 snRNA TATA box.</text>
</comment>
<evidence type="ECO:0000256" key="6">
    <source>
        <dbReference type="ARBA" id="ARBA00023163"/>
    </source>
</evidence>
<keyword evidence="12" id="KW-1185">Reference proteome</keyword>
<comment type="subcellular location">
    <subcellularLocation>
        <location evidence="1">Nucleus</location>
    </subcellularLocation>
</comment>
<dbReference type="EMBL" id="JAZGQO010000003">
    <property type="protein sequence ID" value="KAK6188356.1"/>
    <property type="molecule type" value="Genomic_DNA"/>
</dbReference>
<dbReference type="PANTHER" id="PTHR13421">
    <property type="entry name" value="SNRNA-ACTIVATING PROTEIN COMPLEX SUBUNIT 3"/>
    <property type="match status" value="1"/>
</dbReference>
<dbReference type="GO" id="GO:0019185">
    <property type="term" value="C:snRNA-activating protein complex"/>
    <property type="evidence" value="ECO:0007669"/>
    <property type="project" value="TreeGrafter"/>
</dbReference>
<evidence type="ECO:0000256" key="8">
    <source>
        <dbReference type="ARBA" id="ARBA00025193"/>
    </source>
</evidence>
<evidence type="ECO:0000256" key="4">
    <source>
        <dbReference type="ARBA" id="ARBA00023015"/>
    </source>
</evidence>
<dbReference type="Pfam" id="PF12251">
    <property type="entry name" value="SNAPC3"/>
    <property type="match status" value="1"/>
</dbReference>
<accession>A0AAN8KC46</accession>
<evidence type="ECO:0000256" key="5">
    <source>
        <dbReference type="ARBA" id="ARBA00023125"/>
    </source>
</evidence>
<evidence type="ECO:0000256" key="1">
    <source>
        <dbReference type="ARBA" id="ARBA00004123"/>
    </source>
</evidence>
<dbReference type="GO" id="GO:0003681">
    <property type="term" value="F:bent DNA binding"/>
    <property type="evidence" value="ECO:0007669"/>
    <property type="project" value="TreeGrafter"/>
</dbReference>
<evidence type="ECO:0000256" key="2">
    <source>
        <dbReference type="ARBA" id="ARBA00010410"/>
    </source>
</evidence>
<keyword evidence="5" id="KW-0238">DNA-binding</keyword>
<keyword evidence="7" id="KW-0539">Nucleus</keyword>
<gene>
    <name evidence="11" type="ORF">SNE40_004543</name>
</gene>
<keyword evidence="6" id="KW-0804">Transcription</keyword>
<evidence type="ECO:0000313" key="11">
    <source>
        <dbReference type="EMBL" id="KAK6188356.1"/>
    </source>
</evidence>
<dbReference type="InterPro" id="IPR022042">
    <property type="entry name" value="snRNA-activating_su3"/>
</dbReference>
<dbReference type="GO" id="GO:0005634">
    <property type="term" value="C:nucleus"/>
    <property type="evidence" value="ECO:0007669"/>
    <property type="project" value="UniProtKB-SubCell"/>
</dbReference>
<dbReference type="AlphaFoldDB" id="A0AAN8KC46"/>